<organism evidence="1 2">
    <name type="scientific">Nocardia rhizosphaerihabitans</name>
    <dbReference type="NCBI Taxonomy" id="1691570"/>
    <lineage>
        <taxon>Bacteria</taxon>
        <taxon>Bacillati</taxon>
        <taxon>Actinomycetota</taxon>
        <taxon>Actinomycetes</taxon>
        <taxon>Mycobacteriales</taxon>
        <taxon>Nocardiaceae</taxon>
        <taxon>Nocardia</taxon>
    </lineage>
</organism>
<evidence type="ECO:0000313" key="2">
    <source>
        <dbReference type="Proteomes" id="UP000658127"/>
    </source>
</evidence>
<gene>
    <name evidence="1" type="ORF">GCM10011610_00110</name>
</gene>
<evidence type="ECO:0000313" key="1">
    <source>
        <dbReference type="EMBL" id="GGN65844.1"/>
    </source>
</evidence>
<dbReference type="Gene3D" id="3.40.50.150">
    <property type="entry name" value="Vaccinia Virus protein VP39"/>
    <property type="match status" value="1"/>
</dbReference>
<evidence type="ECO:0008006" key="3">
    <source>
        <dbReference type="Google" id="ProtNLM"/>
    </source>
</evidence>
<keyword evidence="2" id="KW-1185">Reference proteome</keyword>
<dbReference type="PIRSF" id="PIRSF017393">
    <property type="entry name" value="MTase_SAV2177"/>
    <property type="match status" value="1"/>
</dbReference>
<dbReference type="EMBL" id="BMNE01000001">
    <property type="protein sequence ID" value="GGN65844.1"/>
    <property type="molecule type" value="Genomic_DNA"/>
</dbReference>
<dbReference type="InterPro" id="IPR006764">
    <property type="entry name" value="SAM_dep_MeTrfase_SAV2177_type"/>
</dbReference>
<proteinExistence type="predicted"/>
<accession>A0ABQ2K2C5</accession>
<comment type="caution">
    <text evidence="1">The sequence shown here is derived from an EMBL/GenBank/DDBJ whole genome shotgun (WGS) entry which is preliminary data.</text>
</comment>
<dbReference type="RefSeq" id="WP_189022459.1">
    <property type="nucleotide sequence ID" value="NZ_BMNE01000001.1"/>
</dbReference>
<name>A0ABQ2K2C5_9NOCA</name>
<dbReference type="SUPFAM" id="SSF53335">
    <property type="entry name" value="S-adenosyl-L-methionine-dependent methyltransferases"/>
    <property type="match status" value="1"/>
</dbReference>
<dbReference type="Pfam" id="PF04672">
    <property type="entry name" value="Methyltransf_19"/>
    <property type="match status" value="1"/>
</dbReference>
<reference evidence="2" key="1">
    <citation type="journal article" date="2019" name="Int. J. Syst. Evol. Microbiol.">
        <title>The Global Catalogue of Microorganisms (GCM) 10K type strain sequencing project: providing services to taxonomists for standard genome sequencing and annotation.</title>
        <authorList>
            <consortium name="The Broad Institute Genomics Platform"/>
            <consortium name="The Broad Institute Genome Sequencing Center for Infectious Disease"/>
            <person name="Wu L."/>
            <person name="Ma J."/>
        </authorList>
    </citation>
    <scope>NUCLEOTIDE SEQUENCE [LARGE SCALE GENOMIC DNA]</scope>
    <source>
        <strain evidence="2">CGMCC 4.7329</strain>
    </source>
</reference>
<protein>
    <recommendedName>
        <fullName evidence="3">S-adenosyl methyltransferase</fullName>
    </recommendedName>
</protein>
<dbReference type="InterPro" id="IPR029063">
    <property type="entry name" value="SAM-dependent_MTases_sf"/>
</dbReference>
<dbReference type="Proteomes" id="UP000658127">
    <property type="component" value="Unassembled WGS sequence"/>
</dbReference>
<sequence>MTSEDIALDQRTPSSARVSNKLLGGKDNYDIDHLVASRMSRKIVVAMGEARRFLLRAVEYLTNEHQVHQYVDLGCGIALPPDIGDVAADNIDSARTLYLDNDPLVAVHARALLATSPKRRFAMLDITNTAAVLDQIAGFLNLGKPIAICLSGTAELLPDAPAMLAELTSGLPRGSWLIFSHITDDVFTNDIRTSARELEHCGIAYRPRDHATVTAMLAPYRLLQPGLASPHTWRPDTGNPAYQPSHPAEWDLSAYAAVGQLPH</sequence>